<sequence length="76" mass="7786">MNSWQSLAVSMHAGVVVITAAVVVAPAAVVIAPAAVVVGPPAEDRPGVFSDPCAVLTQIILDEETLSTSPQYEEKA</sequence>
<keyword evidence="1" id="KW-1133">Transmembrane helix</keyword>
<evidence type="ECO:0000313" key="2">
    <source>
        <dbReference type="EMBL" id="KHN73210.1"/>
    </source>
</evidence>
<evidence type="ECO:0000256" key="1">
    <source>
        <dbReference type="SAM" id="Phobius"/>
    </source>
</evidence>
<organism evidence="2 3">
    <name type="scientific">Toxocara canis</name>
    <name type="common">Canine roundworm</name>
    <dbReference type="NCBI Taxonomy" id="6265"/>
    <lineage>
        <taxon>Eukaryota</taxon>
        <taxon>Metazoa</taxon>
        <taxon>Ecdysozoa</taxon>
        <taxon>Nematoda</taxon>
        <taxon>Chromadorea</taxon>
        <taxon>Rhabditida</taxon>
        <taxon>Spirurina</taxon>
        <taxon>Ascaridomorpha</taxon>
        <taxon>Ascaridoidea</taxon>
        <taxon>Toxocaridae</taxon>
        <taxon>Toxocara</taxon>
    </lineage>
</organism>
<name>A0A0B2UWI2_TOXCA</name>
<proteinExistence type="predicted"/>
<keyword evidence="1" id="KW-0812">Transmembrane</keyword>
<keyword evidence="1" id="KW-0472">Membrane</keyword>
<comment type="caution">
    <text evidence="2">The sequence shown here is derived from an EMBL/GenBank/DDBJ whole genome shotgun (WGS) entry which is preliminary data.</text>
</comment>
<reference evidence="2 3" key="1">
    <citation type="submission" date="2014-11" db="EMBL/GenBank/DDBJ databases">
        <title>Genetic blueprint of the zoonotic pathogen Toxocara canis.</title>
        <authorList>
            <person name="Zhu X.-Q."/>
            <person name="Korhonen P.K."/>
            <person name="Cai H."/>
            <person name="Young N.D."/>
            <person name="Nejsum P."/>
            <person name="von Samson-Himmelstjerna G."/>
            <person name="Boag P.R."/>
            <person name="Tan P."/>
            <person name="Li Q."/>
            <person name="Min J."/>
            <person name="Yang Y."/>
            <person name="Wang X."/>
            <person name="Fang X."/>
            <person name="Hall R.S."/>
            <person name="Hofmann A."/>
            <person name="Sternberg P.W."/>
            <person name="Jex A.R."/>
            <person name="Gasser R.B."/>
        </authorList>
    </citation>
    <scope>NUCLEOTIDE SEQUENCE [LARGE SCALE GENOMIC DNA]</scope>
    <source>
        <strain evidence="2">PN_DK_2014</strain>
    </source>
</reference>
<evidence type="ECO:0000313" key="3">
    <source>
        <dbReference type="Proteomes" id="UP000031036"/>
    </source>
</evidence>
<dbReference type="Proteomes" id="UP000031036">
    <property type="component" value="Unassembled WGS sequence"/>
</dbReference>
<accession>A0A0B2UWI2</accession>
<gene>
    <name evidence="2" type="ORF">Tcan_01935</name>
</gene>
<keyword evidence="3" id="KW-1185">Reference proteome</keyword>
<dbReference type="AlphaFoldDB" id="A0A0B2UWI2"/>
<dbReference type="EMBL" id="JPKZ01003139">
    <property type="protein sequence ID" value="KHN73210.1"/>
    <property type="molecule type" value="Genomic_DNA"/>
</dbReference>
<protein>
    <submittedName>
        <fullName evidence="2">Uncharacterized protein</fullName>
    </submittedName>
</protein>
<feature type="transmembrane region" description="Helical" evidence="1">
    <location>
        <begin position="12"/>
        <end position="38"/>
    </location>
</feature>